<dbReference type="NCBIfam" id="NF007757">
    <property type="entry name" value="PRK10438.1"/>
    <property type="match status" value="1"/>
</dbReference>
<dbReference type="EMBL" id="DSDK01000834">
    <property type="protein sequence ID" value="HDR52880.1"/>
    <property type="molecule type" value="Genomic_DNA"/>
</dbReference>
<sequence>MKKLNITLVQPDIVWENREANLKKYSEMLAEVRQTNFIVLPEMFTTGFSMNPEKLKETMEGPSVQWMKNLAKEKNAAVTGSLIIEENEKSFNRFLWVFPEGKVEIYDKRHLFTMSGEHLHYSAGNKKLVVEYLDWRFCPLICYDLRFPVWSRNAENYDVLLFVANWPSPRHHVWKNLLVARAIENQAYCVGVNRTGTDGTGLQYLGGSALVDPKGFATFLGEKEQVKSFEISYDELHQFRKKFPLLEDRDEFTLGELAR</sequence>
<evidence type="ECO:0000256" key="1">
    <source>
        <dbReference type="ARBA" id="ARBA00010613"/>
    </source>
</evidence>
<accession>A0A831PLS5</accession>
<dbReference type="CDD" id="cd07575">
    <property type="entry name" value="Xc-1258_like"/>
    <property type="match status" value="1"/>
</dbReference>
<protein>
    <recommendedName>
        <fullName evidence="5">Omega-amidase YafV</fullName>
        <ecNumber evidence="3">3.5.1.3</ecNumber>
    </recommendedName>
</protein>
<reference evidence="7" key="1">
    <citation type="journal article" date="2020" name="mSystems">
        <title>Genome- and Community-Level Interaction Insights into Carbon Utilization and Element Cycling Functions of Hydrothermarchaeota in Hydrothermal Sediment.</title>
        <authorList>
            <person name="Zhou Z."/>
            <person name="Liu Y."/>
            <person name="Xu W."/>
            <person name="Pan J."/>
            <person name="Luo Z.H."/>
            <person name="Li M."/>
        </authorList>
    </citation>
    <scope>NUCLEOTIDE SEQUENCE [LARGE SCALE GENOMIC DNA]</scope>
    <source>
        <strain evidence="7">SpSt-1217</strain>
    </source>
</reference>
<comment type="similarity">
    <text evidence="1">Belongs to the carbon-nitrogen hydrolase superfamily. NIT1/NIT2 family.</text>
</comment>
<dbReference type="PANTHER" id="PTHR47799">
    <property type="entry name" value="OMEGA-AMIDASE YAFV"/>
    <property type="match status" value="1"/>
</dbReference>
<evidence type="ECO:0000256" key="5">
    <source>
        <dbReference type="ARBA" id="ARBA00072139"/>
    </source>
</evidence>
<dbReference type="PANTHER" id="PTHR47799:SF1">
    <property type="entry name" value="OMEGA-AMIDASE YAFV"/>
    <property type="match status" value="1"/>
</dbReference>
<evidence type="ECO:0000259" key="6">
    <source>
        <dbReference type="PROSITE" id="PS50263"/>
    </source>
</evidence>
<dbReference type="InterPro" id="IPR052737">
    <property type="entry name" value="Omega-amidase_YafV"/>
</dbReference>
<dbReference type="Gene3D" id="3.60.110.10">
    <property type="entry name" value="Carbon-nitrogen hydrolase"/>
    <property type="match status" value="1"/>
</dbReference>
<comment type="caution">
    <text evidence="7">The sequence shown here is derived from an EMBL/GenBank/DDBJ whole genome shotgun (WGS) entry which is preliminary data.</text>
</comment>
<evidence type="ECO:0000256" key="3">
    <source>
        <dbReference type="ARBA" id="ARBA00039118"/>
    </source>
</evidence>
<dbReference type="EC" id="3.5.1.3" evidence="3"/>
<dbReference type="GO" id="GO:0050152">
    <property type="term" value="F:omega-amidase activity"/>
    <property type="evidence" value="ECO:0007669"/>
    <property type="project" value="UniProtKB-EC"/>
</dbReference>
<dbReference type="Proteomes" id="UP000886047">
    <property type="component" value="Unassembled WGS sequence"/>
</dbReference>
<dbReference type="InterPro" id="IPR003010">
    <property type="entry name" value="C-N_Hydrolase"/>
</dbReference>
<dbReference type="SUPFAM" id="SSF56317">
    <property type="entry name" value="Carbon-nitrogen hydrolase"/>
    <property type="match status" value="1"/>
</dbReference>
<gene>
    <name evidence="7" type="ORF">ENN90_14880</name>
</gene>
<dbReference type="Pfam" id="PF00795">
    <property type="entry name" value="CN_hydrolase"/>
    <property type="match status" value="1"/>
</dbReference>
<dbReference type="GO" id="GO:0106008">
    <property type="term" value="F:2-oxoglutaramate amidase activity"/>
    <property type="evidence" value="ECO:0007669"/>
    <property type="project" value="TreeGrafter"/>
</dbReference>
<proteinExistence type="inferred from homology"/>
<organism evidence="7">
    <name type="scientific">Mariniphaga anaerophila</name>
    <dbReference type="NCBI Taxonomy" id="1484053"/>
    <lineage>
        <taxon>Bacteria</taxon>
        <taxon>Pseudomonadati</taxon>
        <taxon>Bacteroidota</taxon>
        <taxon>Bacteroidia</taxon>
        <taxon>Marinilabiliales</taxon>
        <taxon>Prolixibacteraceae</taxon>
        <taxon>Mariniphaga</taxon>
    </lineage>
</organism>
<dbReference type="InterPro" id="IPR036526">
    <property type="entry name" value="C-N_Hydrolase_sf"/>
</dbReference>
<dbReference type="PROSITE" id="PS50263">
    <property type="entry name" value="CN_HYDROLASE"/>
    <property type="match status" value="1"/>
</dbReference>
<comment type="catalytic activity">
    <reaction evidence="4">
        <text>a monoamide of a dicarboxylate + H2O = a dicarboxylate + NH4(+)</text>
        <dbReference type="Rhea" id="RHEA:11716"/>
        <dbReference type="ChEBI" id="CHEBI:15377"/>
        <dbReference type="ChEBI" id="CHEBI:28938"/>
        <dbReference type="ChEBI" id="CHEBI:28965"/>
        <dbReference type="ChEBI" id="CHEBI:77450"/>
        <dbReference type="EC" id="3.5.1.3"/>
    </reaction>
</comment>
<evidence type="ECO:0000256" key="2">
    <source>
        <dbReference type="ARBA" id="ARBA00022801"/>
    </source>
</evidence>
<evidence type="ECO:0000313" key="7">
    <source>
        <dbReference type="EMBL" id="HDR52880.1"/>
    </source>
</evidence>
<dbReference type="FunFam" id="3.60.110.10:FF:000004">
    <property type="entry name" value="Carbon-nitrogen hydrolase"/>
    <property type="match status" value="1"/>
</dbReference>
<feature type="domain" description="CN hydrolase" evidence="6">
    <location>
        <begin position="4"/>
        <end position="238"/>
    </location>
</feature>
<evidence type="ECO:0000256" key="4">
    <source>
        <dbReference type="ARBA" id="ARBA00052904"/>
    </source>
</evidence>
<name>A0A831PLS5_9BACT</name>
<dbReference type="AlphaFoldDB" id="A0A831PLS5"/>
<keyword evidence="2" id="KW-0378">Hydrolase</keyword>